<dbReference type="CDD" id="cd06850">
    <property type="entry name" value="biotinyl_domain"/>
    <property type="match status" value="1"/>
</dbReference>
<evidence type="ECO:0000259" key="7">
    <source>
        <dbReference type="PROSITE" id="PS50968"/>
    </source>
</evidence>
<dbReference type="PANTHER" id="PTHR18866">
    <property type="entry name" value="CARBOXYLASE:PYRUVATE/ACETYL-COA/PROPIONYL-COA CARBOXYLASE"/>
    <property type="match status" value="1"/>
</dbReference>
<feature type="domain" description="Biotin carboxylation" evidence="9">
    <location>
        <begin position="16"/>
        <end position="459"/>
    </location>
</feature>
<evidence type="ECO:0000256" key="6">
    <source>
        <dbReference type="PROSITE-ProRule" id="PRU00409"/>
    </source>
</evidence>
<dbReference type="GO" id="GO:0046872">
    <property type="term" value="F:metal ion binding"/>
    <property type="evidence" value="ECO:0007669"/>
    <property type="project" value="InterPro"/>
</dbReference>
<reference evidence="10 11" key="1">
    <citation type="submission" date="2024-02" db="EMBL/GenBank/DDBJ databases">
        <title>Genome sequence of Aquincola sp. MAHUQ-54.</title>
        <authorList>
            <person name="Huq M.A."/>
        </authorList>
    </citation>
    <scope>NUCLEOTIDE SEQUENCE [LARGE SCALE GENOMIC DNA]</scope>
    <source>
        <strain evidence="10 11">MAHUQ-54</strain>
    </source>
</reference>
<dbReference type="InterPro" id="IPR011054">
    <property type="entry name" value="Rudment_hybrid_motif"/>
</dbReference>
<dbReference type="PROSITE" id="PS00866">
    <property type="entry name" value="CPSASE_1"/>
    <property type="match status" value="1"/>
</dbReference>
<dbReference type="PROSITE" id="PS00867">
    <property type="entry name" value="CPSASE_2"/>
    <property type="match status" value="1"/>
</dbReference>
<evidence type="ECO:0000313" key="11">
    <source>
        <dbReference type="Proteomes" id="UP001336250"/>
    </source>
</evidence>
<dbReference type="EC" id="6.4.1.2" evidence="10"/>
<dbReference type="AlphaFoldDB" id="A0AAW9QIX8"/>
<dbReference type="InterPro" id="IPR005482">
    <property type="entry name" value="Biotin_COase_C"/>
</dbReference>
<dbReference type="RefSeq" id="WP_332290614.1">
    <property type="nucleotide sequence ID" value="NZ_JAZIBG010000031.1"/>
</dbReference>
<dbReference type="SMART" id="SM00878">
    <property type="entry name" value="Biotin_carb_C"/>
    <property type="match status" value="1"/>
</dbReference>
<dbReference type="SUPFAM" id="SSF56059">
    <property type="entry name" value="Glutathione synthetase ATP-binding domain-like"/>
    <property type="match status" value="1"/>
</dbReference>
<dbReference type="Pfam" id="PF02786">
    <property type="entry name" value="CPSase_L_D2"/>
    <property type="match status" value="1"/>
</dbReference>
<evidence type="ECO:0000313" key="10">
    <source>
        <dbReference type="EMBL" id="MEF7615364.1"/>
    </source>
</evidence>
<dbReference type="InterPro" id="IPR005481">
    <property type="entry name" value="BC-like_N"/>
</dbReference>
<dbReference type="InterPro" id="IPR005479">
    <property type="entry name" value="CPAse_ATP-bd"/>
</dbReference>
<proteinExistence type="predicted"/>
<dbReference type="FunFam" id="3.40.50.20:FF:000010">
    <property type="entry name" value="Propionyl-CoA carboxylase subunit alpha"/>
    <property type="match status" value="1"/>
</dbReference>
<dbReference type="SUPFAM" id="SSF52440">
    <property type="entry name" value="PreATP-grasp domain"/>
    <property type="match status" value="1"/>
</dbReference>
<comment type="caution">
    <text evidence="10">The sequence shown here is derived from an EMBL/GenBank/DDBJ whole genome shotgun (WGS) entry which is preliminary data.</text>
</comment>
<keyword evidence="11" id="KW-1185">Reference proteome</keyword>
<keyword evidence="2 10" id="KW-0436">Ligase</keyword>
<dbReference type="GO" id="GO:0003989">
    <property type="term" value="F:acetyl-CoA carboxylase activity"/>
    <property type="evidence" value="ECO:0007669"/>
    <property type="project" value="UniProtKB-EC"/>
</dbReference>
<dbReference type="InterPro" id="IPR011053">
    <property type="entry name" value="Single_hybrid_motif"/>
</dbReference>
<dbReference type="FunFam" id="3.30.470.20:FF:000028">
    <property type="entry name" value="Methylcrotonoyl-CoA carboxylase subunit alpha, mitochondrial"/>
    <property type="match status" value="1"/>
</dbReference>
<dbReference type="InterPro" id="IPR050856">
    <property type="entry name" value="Biotin_carboxylase_complex"/>
</dbReference>
<evidence type="ECO:0000256" key="1">
    <source>
        <dbReference type="ARBA" id="ARBA00001953"/>
    </source>
</evidence>
<keyword evidence="3 6" id="KW-0547">Nucleotide-binding</keyword>
<evidence type="ECO:0000256" key="2">
    <source>
        <dbReference type="ARBA" id="ARBA00022598"/>
    </source>
</evidence>
<evidence type="ECO:0000259" key="9">
    <source>
        <dbReference type="PROSITE" id="PS50979"/>
    </source>
</evidence>
<dbReference type="InterPro" id="IPR011761">
    <property type="entry name" value="ATP-grasp"/>
</dbReference>
<comment type="cofactor">
    <cofactor evidence="1">
        <name>biotin</name>
        <dbReference type="ChEBI" id="CHEBI:57586"/>
    </cofactor>
</comment>
<dbReference type="SUPFAM" id="SSF51246">
    <property type="entry name" value="Rudiment single hybrid motif"/>
    <property type="match status" value="1"/>
</dbReference>
<keyword evidence="5" id="KW-0092">Biotin</keyword>
<evidence type="ECO:0000256" key="4">
    <source>
        <dbReference type="ARBA" id="ARBA00022840"/>
    </source>
</evidence>
<sequence length="657" mass="69175">MNTSSASNTQAPAVRPIRTLLVANRGEIAMRIMRTARAMGIDTVAVYSTADRLSPHVRFADQAVCIGEAAPSSSYLNIDALLRAAESTGADAVHPGYGFLSENAAFAQACGRAGLVFVGPSAHAIDAMGDKAKAKRFMREAGLPCIPGYDGDAQDNITLAAEAERIGFPVLVKATAGGGGRGMRVVESAKDFMHALASARSEARNAFGDERMLIERVVRNPRHIEIQVLVDRYGHGVHFGERDCSVQRRHQKVIEEAPAPGLPEALRDALGRAAVSAAVKLGYEGVGTFEFLVEGNDTFYFMEMNTRLQVEHPVTEAIAGVDLVEWQLRVAAGEALGLSQADIRFGGHAIEVRLCAEDETRGFLPQSGWIDRWQPPAGIRVEHAVSSGMEISPYYDSMFAKLIAHGPDRESARRKLVKALRETVVFGVKTNRQSLIRFLEHPVFVAGGVDTGFLQAHASALAVPPAGADPLSLALAGLVLCNGTAGGTGAASTVLLRDDADAIHEVRVGPGEGEREVEAGGAVLRLALRAGEGRGDLFTHEGVDRPLQWQVAGGRVHVQWAGRAASFTDATYAPAAPAGGAGADGRIRALSNGRVASLLVAPGAAVEAGAPLVTIEAMKMEHMHVASVGGVVKAVLVAAGDSVATGRVLVEIEPASF</sequence>
<organism evidence="10 11">
    <name type="scientific">Aquincola agrisoli</name>
    <dbReference type="NCBI Taxonomy" id="3119538"/>
    <lineage>
        <taxon>Bacteria</taxon>
        <taxon>Pseudomonadati</taxon>
        <taxon>Pseudomonadota</taxon>
        <taxon>Betaproteobacteria</taxon>
        <taxon>Burkholderiales</taxon>
        <taxon>Sphaerotilaceae</taxon>
        <taxon>Aquincola</taxon>
    </lineage>
</organism>
<dbReference type="FunFam" id="3.30.1490.20:FF:000003">
    <property type="entry name" value="acetyl-CoA carboxylase isoform X1"/>
    <property type="match status" value="1"/>
</dbReference>
<dbReference type="InterPro" id="IPR000089">
    <property type="entry name" value="Biotin_lipoyl"/>
</dbReference>
<gene>
    <name evidence="10" type="ORF">V4F39_15705</name>
</gene>
<evidence type="ECO:0000256" key="3">
    <source>
        <dbReference type="ARBA" id="ARBA00022741"/>
    </source>
</evidence>
<accession>A0AAW9QIX8</accession>
<dbReference type="PROSITE" id="PS50975">
    <property type="entry name" value="ATP_GRASP"/>
    <property type="match status" value="1"/>
</dbReference>
<name>A0AAW9QIX8_9BURK</name>
<dbReference type="Pfam" id="PF00289">
    <property type="entry name" value="Biotin_carb_N"/>
    <property type="match status" value="1"/>
</dbReference>
<dbReference type="PANTHER" id="PTHR18866:SF33">
    <property type="entry name" value="METHYLCROTONOYL-COA CARBOXYLASE SUBUNIT ALPHA, MITOCHONDRIAL-RELATED"/>
    <property type="match status" value="1"/>
</dbReference>
<dbReference type="Proteomes" id="UP001336250">
    <property type="component" value="Unassembled WGS sequence"/>
</dbReference>
<evidence type="ECO:0000259" key="8">
    <source>
        <dbReference type="PROSITE" id="PS50975"/>
    </source>
</evidence>
<feature type="domain" description="ATP-grasp" evidence="8">
    <location>
        <begin position="135"/>
        <end position="332"/>
    </location>
</feature>
<dbReference type="EMBL" id="JAZIBG010000031">
    <property type="protein sequence ID" value="MEF7615364.1"/>
    <property type="molecule type" value="Genomic_DNA"/>
</dbReference>
<protein>
    <submittedName>
        <fullName evidence="10">Acetyl-CoA carboxylase biotin carboxylase subunit</fullName>
        <ecNumber evidence="10">6.4.1.2</ecNumber>
    </submittedName>
</protein>
<dbReference type="Pfam" id="PF00364">
    <property type="entry name" value="Biotin_lipoyl"/>
    <property type="match status" value="1"/>
</dbReference>
<feature type="domain" description="Lipoyl-binding" evidence="7">
    <location>
        <begin position="578"/>
        <end position="653"/>
    </location>
</feature>
<dbReference type="Gene3D" id="3.30.470.20">
    <property type="entry name" value="ATP-grasp fold, B domain"/>
    <property type="match status" value="1"/>
</dbReference>
<dbReference type="SUPFAM" id="SSF51230">
    <property type="entry name" value="Single hybrid motif"/>
    <property type="match status" value="1"/>
</dbReference>
<dbReference type="NCBIfam" id="NF006367">
    <property type="entry name" value="PRK08591.1"/>
    <property type="match status" value="1"/>
</dbReference>
<keyword evidence="4 6" id="KW-0067">ATP-binding</keyword>
<dbReference type="InterPro" id="IPR011764">
    <property type="entry name" value="Biotin_carboxylation_dom"/>
</dbReference>
<evidence type="ECO:0000256" key="5">
    <source>
        <dbReference type="ARBA" id="ARBA00023267"/>
    </source>
</evidence>
<dbReference type="Gene3D" id="2.40.50.100">
    <property type="match status" value="1"/>
</dbReference>
<dbReference type="InterPro" id="IPR016185">
    <property type="entry name" value="PreATP-grasp_dom_sf"/>
</dbReference>
<dbReference type="Pfam" id="PF02785">
    <property type="entry name" value="Biotin_carb_C"/>
    <property type="match status" value="1"/>
</dbReference>
<dbReference type="GO" id="GO:0005524">
    <property type="term" value="F:ATP binding"/>
    <property type="evidence" value="ECO:0007669"/>
    <property type="project" value="UniProtKB-UniRule"/>
</dbReference>
<dbReference type="PROSITE" id="PS50979">
    <property type="entry name" value="BC"/>
    <property type="match status" value="1"/>
</dbReference>
<dbReference type="PROSITE" id="PS50968">
    <property type="entry name" value="BIOTINYL_LIPOYL"/>
    <property type="match status" value="1"/>
</dbReference>